<dbReference type="OrthoDB" id="3649215at2759"/>
<proteinExistence type="predicted"/>
<name>A0A4U0VBQ5_9PEZI</name>
<reference evidence="2 3" key="1">
    <citation type="submission" date="2017-03" db="EMBL/GenBank/DDBJ databases">
        <title>Genomes of endolithic fungi from Antarctica.</title>
        <authorList>
            <person name="Coleine C."/>
            <person name="Masonjones S."/>
            <person name="Stajich J.E."/>
        </authorList>
    </citation>
    <scope>NUCLEOTIDE SEQUENCE [LARGE SCALE GENOMIC DNA]</scope>
    <source>
        <strain evidence="2 3">CCFEE 5311</strain>
    </source>
</reference>
<sequence length="204" mass="19696">MAFIANWAIDKVQTTAAGYLKTGLQAGGNMAGNAVGGVGTLIETSGRSLGEGTVGGGIKGVGGYIGNYGDGIKGSMAADGPVNSAQKKTAVQPSTKGRITELGDVQRGPPAARKALPAAGGAPRPVGAGGAAKPPPVADGKTRVSAASRPRPAGAAAAAAKPMGAAARPKPQSNAAVGAKPAAKAAPDGKFRVAAASRPKPMVK</sequence>
<organism evidence="2 3">
    <name type="scientific">Friedmanniomyces endolithicus</name>
    <dbReference type="NCBI Taxonomy" id="329885"/>
    <lineage>
        <taxon>Eukaryota</taxon>
        <taxon>Fungi</taxon>
        <taxon>Dikarya</taxon>
        <taxon>Ascomycota</taxon>
        <taxon>Pezizomycotina</taxon>
        <taxon>Dothideomycetes</taxon>
        <taxon>Dothideomycetidae</taxon>
        <taxon>Mycosphaerellales</taxon>
        <taxon>Teratosphaeriaceae</taxon>
        <taxon>Friedmanniomyces</taxon>
    </lineage>
</organism>
<feature type="compositionally biased region" description="Low complexity" evidence="1">
    <location>
        <begin position="145"/>
        <end position="186"/>
    </location>
</feature>
<dbReference type="AlphaFoldDB" id="A0A4U0VBQ5"/>
<evidence type="ECO:0000313" key="3">
    <source>
        <dbReference type="Proteomes" id="UP000310066"/>
    </source>
</evidence>
<evidence type="ECO:0000256" key="1">
    <source>
        <dbReference type="SAM" id="MobiDB-lite"/>
    </source>
</evidence>
<gene>
    <name evidence="2" type="ORF">B0A54_04045</name>
</gene>
<feature type="region of interest" description="Disordered" evidence="1">
    <location>
        <begin position="79"/>
        <end position="204"/>
    </location>
</feature>
<dbReference type="EMBL" id="NAJP01000011">
    <property type="protein sequence ID" value="TKA45506.1"/>
    <property type="molecule type" value="Genomic_DNA"/>
</dbReference>
<dbReference type="Proteomes" id="UP000310066">
    <property type="component" value="Unassembled WGS sequence"/>
</dbReference>
<accession>A0A4U0VBQ5</accession>
<feature type="compositionally biased region" description="Polar residues" evidence="1">
    <location>
        <begin position="83"/>
        <end position="97"/>
    </location>
</feature>
<protein>
    <submittedName>
        <fullName evidence="2">Uncharacterized protein</fullName>
    </submittedName>
</protein>
<comment type="caution">
    <text evidence="2">The sequence shown here is derived from an EMBL/GenBank/DDBJ whole genome shotgun (WGS) entry which is preliminary data.</text>
</comment>
<evidence type="ECO:0000313" key="2">
    <source>
        <dbReference type="EMBL" id="TKA45506.1"/>
    </source>
</evidence>
<feature type="compositionally biased region" description="Low complexity" evidence="1">
    <location>
        <begin position="108"/>
        <end position="126"/>
    </location>
</feature>
<dbReference type="STRING" id="329885.A0A4U0VBQ5"/>